<comment type="caution">
    <text evidence="1">The sequence shown here is derived from an EMBL/GenBank/DDBJ whole genome shotgun (WGS) entry which is preliminary data.</text>
</comment>
<name>A0ACC4DMH8_PURLI</name>
<accession>A0ACC4DMH8</accession>
<sequence length="205" mass="23163">MVLLGSLYLENGMTELAENELEIAYVAARDKLGETDVITIRAATELGSVYAAQARFGKAEQLQRRTLELAMSKFGRGHEKLWEQWEILAARIEQLGPDNPDTLLAKANLAATYCRQERWKDAETLAREATDARIEVLGPQHRETLRGRLLLANCYIGQQRFAEAVKEATEAVEGRKRIFGDDHKDTQFAMKVLSRALDSERDLRS</sequence>
<proteinExistence type="predicted"/>
<dbReference type="EMBL" id="JBGNUJ010000007">
    <property type="protein sequence ID" value="KAL3957313.1"/>
    <property type="molecule type" value="Genomic_DNA"/>
</dbReference>
<reference evidence="1" key="1">
    <citation type="submission" date="2024-12" db="EMBL/GenBank/DDBJ databases">
        <title>Comparative genomics and development of molecular markers within Purpureocillium lilacinum and among Purpureocillium species.</title>
        <authorList>
            <person name="Yeh Z.-Y."/>
            <person name="Ni N.-T."/>
            <person name="Lo P.-H."/>
            <person name="Mushyakhwo K."/>
            <person name="Lin C.-F."/>
            <person name="Nai Y.-S."/>
        </authorList>
    </citation>
    <scope>NUCLEOTIDE SEQUENCE</scope>
    <source>
        <strain evidence="1">NCHU-NPUST-175</strain>
    </source>
</reference>
<keyword evidence="2" id="KW-1185">Reference proteome</keyword>
<organism evidence="1 2">
    <name type="scientific">Purpureocillium lilacinum</name>
    <name type="common">Paecilomyces lilacinus</name>
    <dbReference type="NCBI Taxonomy" id="33203"/>
    <lineage>
        <taxon>Eukaryota</taxon>
        <taxon>Fungi</taxon>
        <taxon>Dikarya</taxon>
        <taxon>Ascomycota</taxon>
        <taxon>Pezizomycotina</taxon>
        <taxon>Sordariomycetes</taxon>
        <taxon>Hypocreomycetidae</taxon>
        <taxon>Hypocreales</taxon>
        <taxon>Ophiocordycipitaceae</taxon>
        <taxon>Purpureocillium</taxon>
    </lineage>
</organism>
<gene>
    <name evidence="1" type="ORF">ACCO45_007891</name>
</gene>
<protein>
    <submittedName>
        <fullName evidence="1">Uncharacterized protein</fullName>
    </submittedName>
</protein>
<dbReference type="Proteomes" id="UP001638806">
    <property type="component" value="Unassembled WGS sequence"/>
</dbReference>
<evidence type="ECO:0000313" key="2">
    <source>
        <dbReference type="Proteomes" id="UP001638806"/>
    </source>
</evidence>
<evidence type="ECO:0000313" key="1">
    <source>
        <dbReference type="EMBL" id="KAL3957313.1"/>
    </source>
</evidence>